<keyword evidence="2" id="KW-1185">Reference proteome</keyword>
<proteinExistence type="predicted"/>
<dbReference type="AlphaFoldDB" id="A0A4R2LDW4"/>
<comment type="caution">
    <text evidence="1">The sequence shown here is derived from an EMBL/GenBank/DDBJ whole genome shotgun (WGS) entry which is preliminary data.</text>
</comment>
<name>A0A4R2LDW4_9GAMM</name>
<sequence>MQYGNATLHGRLPPRYPVMLASSLHRQRLRRIAEHLSLPARQRQRRNGWEFVAHPRQLELPFEVPRTIADWQDPR</sequence>
<gene>
    <name evidence="1" type="ORF">EV699_11073</name>
</gene>
<evidence type="ECO:0000313" key="2">
    <source>
        <dbReference type="Proteomes" id="UP000295765"/>
    </source>
</evidence>
<protein>
    <submittedName>
        <fullName evidence="1">Uncharacterized protein</fullName>
    </submittedName>
</protein>
<dbReference type="Proteomes" id="UP000295765">
    <property type="component" value="Unassembled WGS sequence"/>
</dbReference>
<accession>A0A4R2LDW4</accession>
<reference evidence="1 2" key="1">
    <citation type="submission" date="2019-03" db="EMBL/GenBank/DDBJ databases">
        <title>Genomic Encyclopedia of Type Strains, Phase IV (KMG-IV): sequencing the most valuable type-strain genomes for metagenomic binning, comparative biology and taxonomic classification.</title>
        <authorList>
            <person name="Goeker M."/>
        </authorList>
    </citation>
    <scope>NUCLEOTIDE SEQUENCE [LARGE SCALE GENOMIC DNA]</scope>
    <source>
        <strain evidence="1 2">DSM 25287</strain>
    </source>
</reference>
<organism evidence="1 2">
    <name type="scientific">Plasticicumulans lactativorans</name>
    <dbReference type="NCBI Taxonomy" id="1133106"/>
    <lineage>
        <taxon>Bacteria</taxon>
        <taxon>Pseudomonadati</taxon>
        <taxon>Pseudomonadota</taxon>
        <taxon>Gammaproteobacteria</taxon>
        <taxon>Candidatus Competibacteraceae</taxon>
        <taxon>Plasticicumulans</taxon>
    </lineage>
</organism>
<evidence type="ECO:0000313" key="1">
    <source>
        <dbReference type="EMBL" id="TCO81048.1"/>
    </source>
</evidence>
<dbReference type="EMBL" id="SLWY01000010">
    <property type="protein sequence ID" value="TCO81048.1"/>
    <property type="molecule type" value="Genomic_DNA"/>
</dbReference>